<dbReference type="PANTHER" id="PTHR11645:SF49">
    <property type="entry name" value="PYRROLINE-5-CARBOXYLATE REDUCTASE 1"/>
    <property type="match status" value="1"/>
</dbReference>
<comment type="catalytic activity">
    <reaction evidence="2">
        <text>L-proline + NADP(+) = (S)-1-pyrroline-5-carboxylate + NADPH + 2 H(+)</text>
        <dbReference type="Rhea" id="RHEA:14109"/>
        <dbReference type="ChEBI" id="CHEBI:15378"/>
        <dbReference type="ChEBI" id="CHEBI:17388"/>
        <dbReference type="ChEBI" id="CHEBI:57783"/>
        <dbReference type="ChEBI" id="CHEBI:58349"/>
        <dbReference type="ChEBI" id="CHEBI:60039"/>
        <dbReference type="EC" id="1.5.1.2"/>
    </reaction>
</comment>
<organism evidence="6 7">
    <name type="scientific">Kroppenstedtia guangzhouensis</name>
    <dbReference type="NCBI Taxonomy" id="1274356"/>
    <lineage>
        <taxon>Bacteria</taxon>
        <taxon>Bacillati</taxon>
        <taxon>Bacillota</taxon>
        <taxon>Bacilli</taxon>
        <taxon>Bacillales</taxon>
        <taxon>Thermoactinomycetaceae</taxon>
        <taxon>Kroppenstedtia</taxon>
    </lineage>
</organism>
<feature type="domain" description="Pyrroline-5-carboxylate reductase catalytic N-terminal" evidence="4">
    <location>
        <begin position="7"/>
        <end position="102"/>
    </location>
</feature>
<keyword evidence="2" id="KW-0521">NADP</keyword>
<dbReference type="PANTHER" id="PTHR11645">
    <property type="entry name" value="PYRROLINE-5-CARBOXYLATE REDUCTASE"/>
    <property type="match status" value="1"/>
</dbReference>
<dbReference type="InterPro" id="IPR029036">
    <property type="entry name" value="P5CR_dimer"/>
</dbReference>
<dbReference type="InterPro" id="IPR008927">
    <property type="entry name" value="6-PGluconate_DH-like_C_sf"/>
</dbReference>
<dbReference type="InterPro" id="IPR036291">
    <property type="entry name" value="NAD(P)-bd_dom_sf"/>
</dbReference>
<gene>
    <name evidence="2 6" type="primary">proC</name>
    <name evidence="6" type="ORF">GCM10007416_24920</name>
</gene>
<dbReference type="EC" id="1.5.1.2" evidence="2 3"/>
<dbReference type="InterPro" id="IPR000304">
    <property type="entry name" value="Pyrroline-COOH_reductase"/>
</dbReference>
<comment type="subcellular location">
    <subcellularLocation>
        <location evidence="2">Cytoplasm</location>
    </subcellularLocation>
</comment>
<comment type="similarity">
    <text evidence="1 2">Belongs to the pyrroline-5-carboxylate reductase family.</text>
</comment>
<dbReference type="SUPFAM" id="SSF48179">
    <property type="entry name" value="6-phosphogluconate dehydrogenase C-terminal domain-like"/>
    <property type="match status" value="1"/>
</dbReference>
<comment type="function">
    <text evidence="2">Catalyzes the reduction of 1-pyrroline-5-carboxylate (PCA) to L-proline.</text>
</comment>
<evidence type="ECO:0000259" key="5">
    <source>
        <dbReference type="Pfam" id="PF14748"/>
    </source>
</evidence>
<evidence type="ECO:0000256" key="2">
    <source>
        <dbReference type="HAMAP-Rule" id="MF_01925"/>
    </source>
</evidence>
<sequence length="276" mass="29555">MTDRPTYCFIGAGSMTEALLSGLLSRGMLTGERITIMNRQNHERVRQLARQYGVILPADRKSAVSQADIVILAIKPKDAAEALEQWGRYIRPGQRVISVIAGISTSFIEERLATGTAVIRAMPNTSGTVGLSATALCPGLYAEEADLEEAARFFSSIGITVVVKEEDMDAVTGLSGSGPAYIYYLVEALEKAGVSMGLTPAVSRRLTLQTLLGAAKMLQETGEDPAELRRKVASPGGTTMAGLETLAQHKFQDALILAVQQARRRSLELGRSTAGK</sequence>
<evidence type="ECO:0000313" key="6">
    <source>
        <dbReference type="EMBL" id="GGA50737.1"/>
    </source>
</evidence>
<evidence type="ECO:0000313" key="7">
    <source>
        <dbReference type="Proteomes" id="UP000617979"/>
    </source>
</evidence>
<keyword evidence="7" id="KW-1185">Reference proteome</keyword>
<keyword evidence="2" id="KW-0963">Cytoplasm</keyword>
<feature type="domain" description="Pyrroline-5-carboxylate reductase dimerisation" evidence="5">
    <location>
        <begin position="165"/>
        <end position="269"/>
    </location>
</feature>
<dbReference type="Gene3D" id="1.10.3730.10">
    <property type="entry name" value="ProC C-terminal domain-like"/>
    <property type="match status" value="1"/>
</dbReference>
<keyword evidence="2" id="KW-0028">Amino-acid biosynthesis</keyword>
<dbReference type="Gene3D" id="3.40.50.720">
    <property type="entry name" value="NAD(P)-binding Rossmann-like Domain"/>
    <property type="match status" value="1"/>
</dbReference>
<comment type="pathway">
    <text evidence="2">Amino-acid biosynthesis; L-proline biosynthesis; L-proline from L-glutamate 5-semialdehyde: step 1/1.</text>
</comment>
<comment type="catalytic activity">
    <reaction evidence="2">
        <text>L-proline + NAD(+) = (S)-1-pyrroline-5-carboxylate + NADH + 2 H(+)</text>
        <dbReference type="Rhea" id="RHEA:14105"/>
        <dbReference type="ChEBI" id="CHEBI:15378"/>
        <dbReference type="ChEBI" id="CHEBI:17388"/>
        <dbReference type="ChEBI" id="CHEBI:57540"/>
        <dbReference type="ChEBI" id="CHEBI:57945"/>
        <dbReference type="ChEBI" id="CHEBI:60039"/>
        <dbReference type="EC" id="1.5.1.2"/>
    </reaction>
</comment>
<name>A0ABQ1GVP8_9BACL</name>
<accession>A0ABQ1GVP8</accession>
<dbReference type="EMBL" id="BMEX01000009">
    <property type="protein sequence ID" value="GGA50737.1"/>
    <property type="molecule type" value="Genomic_DNA"/>
</dbReference>
<dbReference type="PIRSF" id="PIRSF000193">
    <property type="entry name" value="Pyrrol-5-carb_rd"/>
    <property type="match status" value="1"/>
</dbReference>
<keyword evidence="2" id="KW-0560">Oxidoreductase</keyword>
<dbReference type="HAMAP" id="MF_01925">
    <property type="entry name" value="P5C_reductase"/>
    <property type="match status" value="1"/>
</dbReference>
<evidence type="ECO:0000256" key="1">
    <source>
        <dbReference type="ARBA" id="ARBA00005525"/>
    </source>
</evidence>
<reference evidence="7" key="1">
    <citation type="journal article" date="2019" name="Int. J. Syst. Evol. Microbiol.">
        <title>The Global Catalogue of Microorganisms (GCM) 10K type strain sequencing project: providing services to taxonomists for standard genome sequencing and annotation.</title>
        <authorList>
            <consortium name="The Broad Institute Genomics Platform"/>
            <consortium name="The Broad Institute Genome Sequencing Center for Infectious Disease"/>
            <person name="Wu L."/>
            <person name="Ma J."/>
        </authorList>
    </citation>
    <scope>NUCLEOTIDE SEQUENCE [LARGE SCALE GENOMIC DNA]</scope>
    <source>
        <strain evidence="7">CGMCC 1.12404</strain>
    </source>
</reference>
<dbReference type="SUPFAM" id="SSF51735">
    <property type="entry name" value="NAD(P)-binding Rossmann-fold domains"/>
    <property type="match status" value="1"/>
</dbReference>
<dbReference type="NCBIfam" id="TIGR00112">
    <property type="entry name" value="proC"/>
    <property type="match status" value="1"/>
</dbReference>
<dbReference type="InterPro" id="IPR028939">
    <property type="entry name" value="P5C_Rdtase_cat_N"/>
</dbReference>
<protein>
    <recommendedName>
        <fullName evidence="2 3">Pyrroline-5-carboxylate reductase</fullName>
        <shortName evidence="2">P5C reductase</shortName>
        <shortName evidence="2">P5CR</shortName>
        <ecNumber evidence="2 3">1.5.1.2</ecNumber>
    </recommendedName>
    <alternativeName>
        <fullName evidence="2">PCA reductase</fullName>
    </alternativeName>
</protein>
<comment type="caution">
    <text evidence="6">The sequence shown here is derived from an EMBL/GenBank/DDBJ whole genome shotgun (WGS) entry which is preliminary data.</text>
</comment>
<dbReference type="RefSeq" id="WP_188432850.1">
    <property type="nucleotide sequence ID" value="NZ_BMEX01000009.1"/>
</dbReference>
<keyword evidence="2" id="KW-0641">Proline biosynthesis</keyword>
<evidence type="ECO:0000256" key="3">
    <source>
        <dbReference type="NCBIfam" id="TIGR00112"/>
    </source>
</evidence>
<proteinExistence type="inferred from homology"/>
<dbReference type="Pfam" id="PF14748">
    <property type="entry name" value="P5CR_dimer"/>
    <property type="match status" value="1"/>
</dbReference>
<evidence type="ECO:0000259" key="4">
    <source>
        <dbReference type="Pfam" id="PF03807"/>
    </source>
</evidence>
<dbReference type="Pfam" id="PF03807">
    <property type="entry name" value="F420_oxidored"/>
    <property type="match status" value="1"/>
</dbReference>
<dbReference type="Proteomes" id="UP000617979">
    <property type="component" value="Unassembled WGS sequence"/>
</dbReference>